<dbReference type="InterPro" id="IPR001031">
    <property type="entry name" value="Thioesterase"/>
</dbReference>
<gene>
    <name evidence="4" type="ORF">JK363_13150</name>
</gene>
<evidence type="ECO:0000256" key="1">
    <source>
        <dbReference type="ARBA" id="ARBA00007169"/>
    </source>
</evidence>
<dbReference type="PANTHER" id="PTHR11487:SF0">
    <property type="entry name" value="S-ACYL FATTY ACID SYNTHASE THIOESTERASE, MEDIUM CHAIN"/>
    <property type="match status" value="1"/>
</dbReference>
<comment type="caution">
    <text evidence="4">The sequence shown here is derived from an EMBL/GenBank/DDBJ whole genome shotgun (WGS) entry which is preliminary data.</text>
</comment>
<dbReference type="InterPro" id="IPR020802">
    <property type="entry name" value="TesA-like"/>
</dbReference>
<dbReference type="Gene3D" id="3.40.50.1820">
    <property type="entry name" value="alpha/beta hydrolase"/>
    <property type="match status" value="1"/>
</dbReference>
<accession>A0ABS1NCD1</accession>
<sequence length="252" mass="27353">MTAQPTGTSLWIRQFHPAPDAATRLVCLPHAGGSASYFFPVSKALSPKVDVLAVQYPGRQDRRNEQCIDSIRDLADALVPELLPWTDKPIALFGHSMGATLGFEVALRLEQKGVIPVTLFASGRRAPSAHRDETVHQRDDEGLIAEVKSLSGTDSQLLGDDDILRMVLPAIRSDYKAAETYRFTSGPRLAAPIQAHVGTSDPKATVEEVRAWSEHTSGDFALHTYPGGHFYLNSEAPRVIASISETLSSPPS</sequence>
<keyword evidence="2" id="KW-0378">Hydrolase</keyword>
<dbReference type="Proteomes" id="UP000634229">
    <property type="component" value="Unassembled WGS sequence"/>
</dbReference>
<dbReference type="InterPro" id="IPR012223">
    <property type="entry name" value="TEII"/>
</dbReference>
<evidence type="ECO:0000256" key="2">
    <source>
        <dbReference type="ARBA" id="ARBA00022801"/>
    </source>
</evidence>
<organism evidence="4 5">
    <name type="scientific">Streptomyces coffeae</name>
    <dbReference type="NCBI Taxonomy" id="621382"/>
    <lineage>
        <taxon>Bacteria</taxon>
        <taxon>Bacillati</taxon>
        <taxon>Actinomycetota</taxon>
        <taxon>Actinomycetes</taxon>
        <taxon>Kitasatosporales</taxon>
        <taxon>Streptomycetaceae</taxon>
        <taxon>Streptomyces</taxon>
    </lineage>
</organism>
<comment type="similarity">
    <text evidence="1">Belongs to the thioesterase family.</text>
</comment>
<evidence type="ECO:0000313" key="4">
    <source>
        <dbReference type="EMBL" id="MBL1097614.1"/>
    </source>
</evidence>
<dbReference type="SMART" id="SM00824">
    <property type="entry name" value="PKS_TE"/>
    <property type="match status" value="1"/>
</dbReference>
<dbReference type="InterPro" id="IPR029058">
    <property type="entry name" value="AB_hydrolase_fold"/>
</dbReference>
<dbReference type="PANTHER" id="PTHR11487">
    <property type="entry name" value="THIOESTERASE"/>
    <property type="match status" value="1"/>
</dbReference>
<evidence type="ECO:0000259" key="3">
    <source>
        <dbReference type="SMART" id="SM00824"/>
    </source>
</evidence>
<name>A0ABS1NCD1_9ACTN</name>
<dbReference type="Pfam" id="PF00975">
    <property type="entry name" value="Thioesterase"/>
    <property type="match status" value="1"/>
</dbReference>
<reference evidence="4 5" key="1">
    <citation type="submission" date="2021-01" db="EMBL/GenBank/DDBJ databases">
        <title>WGS of actinomycetes isolated from Thailand.</title>
        <authorList>
            <person name="Thawai C."/>
        </authorList>
    </citation>
    <scope>NUCLEOTIDE SEQUENCE [LARGE SCALE GENOMIC DNA]</scope>
    <source>
        <strain evidence="4 5">CA1R205</strain>
    </source>
</reference>
<keyword evidence="5" id="KW-1185">Reference proteome</keyword>
<protein>
    <submittedName>
        <fullName evidence="4">Thioesterase</fullName>
    </submittedName>
</protein>
<feature type="domain" description="Thioesterase TesA-like" evidence="3">
    <location>
        <begin position="26"/>
        <end position="247"/>
    </location>
</feature>
<dbReference type="RefSeq" id="WP_201875010.1">
    <property type="nucleotide sequence ID" value="NZ_JAERRF010000006.1"/>
</dbReference>
<evidence type="ECO:0000313" key="5">
    <source>
        <dbReference type="Proteomes" id="UP000634229"/>
    </source>
</evidence>
<proteinExistence type="inferred from homology"/>
<dbReference type="SUPFAM" id="SSF53474">
    <property type="entry name" value="alpha/beta-Hydrolases"/>
    <property type="match status" value="1"/>
</dbReference>
<dbReference type="EMBL" id="JAERRF010000006">
    <property type="protein sequence ID" value="MBL1097614.1"/>
    <property type="molecule type" value="Genomic_DNA"/>
</dbReference>